<proteinExistence type="predicted"/>
<dbReference type="Proteomes" id="UP000285317">
    <property type="component" value="Chromosome"/>
</dbReference>
<evidence type="ECO:0000313" key="1">
    <source>
        <dbReference type="EMBL" id="AZZ51900.1"/>
    </source>
</evidence>
<protein>
    <submittedName>
        <fullName evidence="1">Uncharacterized protein</fullName>
    </submittedName>
</protein>
<dbReference type="EMBL" id="CP028137">
    <property type="protein sequence ID" value="AZZ51900.1"/>
    <property type="molecule type" value="Genomic_DNA"/>
</dbReference>
<dbReference type="AlphaFoldDB" id="A0A3Q9UQS0"/>
<reference evidence="1 2" key="1">
    <citation type="submission" date="2018-03" db="EMBL/GenBank/DDBJ databases">
        <title>Bacteriophage NCPPB3778 and a type I-E CRISPR drive the evolution of the US Biological Select Agent, Rathayibacter toxicus.</title>
        <authorList>
            <person name="Davis E.W.II."/>
            <person name="Tabima J.F."/>
            <person name="Weisberg A.J."/>
            <person name="Dantas Lopes L."/>
            <person name="Wiseman M.S."/>
            <person name="Wiseman M.S."/>
            <person name="Pupko T."/>
            <person name="Belcher M.S."/>
            <person name="Sechler A.J."/>
            <person name="Tancos M.A."/>
            <person name="Schroeder B.K."/>
            <person name="Murray T.D."/>
            <person name="Luster D.G."/>
            <person name="Schneider W.L."/>
            <person name="Rogers E."/>
            <person name="Andreote F.D."/>
            <person name="Grunwald N.J."/>
            <person name="Putnam M.L."/>
            <person name="Chang J.H."/>
        </authorList>
    </citation>
    <scope>NUCLEOTIDE SEQUENCE [LARGE SCALE GENOMIC DNA]</scope>
    <source>
        <strain evidence="1 2">DSM 15932</strain>
    </source>
</reference>
<organism evidence="1 2">
    <name type="scientific">Rathayibacter festucae DSM 15932</name>
    <dbReference type="NCBI Taxonomy" id="1328866"/>
    <lineage>
        <taxon>Bacteria</taxon>
        <taxon>Bacillati</taxon>
        <taxon>Actinomycetota</taxon>
        <taxon>Actinomycetes</taxon>
        <taxon>Micrococcales</taxon>
        <taxon>Microbacteriaceae</taxon>
        <taxon>Rathayibacter</taxon>
    </lineage>
</organism>
<dbReference type="KEGG" id="rfs:C1I64_07440"/>
<accession>A0A3Q9UQS0</accession>
<gene>
    <name evidence="1" type="ORF">C1I64_07440</name>
</gene>
<evidence type="ECO:0000313" key="2">
    <source>
        <dbReference type="Proteomes" id="UP000285317"/>
    </source>
</evidence>
<sequence length="88" mass="9873">MESYDPIVEARPCWCIWIEFLHETFQRRAGKSSARSAGNGDDIASFSVKGRRALRHVWMGVLDVARGAHWIHHGVVAPDCRAVTVVTQ</sequence>
<name>A0A3Q9UQS0_9MICO</name>